<dbReference type="InterPro" id="IPR051342">
    <property type="entry name" value="PDZ_scaffold"/>
</dbReference>
<dbReference type="Gene3D" id="1.10.287.650">
    <property type="entry name" value="L27 domain"/>
    <property type="match status" value="1"/>
</dbReference>
<dbReference type="GeneID" id="106595278"/>
<dbReference type="InterPro" id="IPR036892">
    <property type="entry name" value="L27_dom_sf"/>
</dbReference>
<feature type="domain" description="PDZ" evidence="10">
    <location>
        <begin position="639"/>
        <end position="714"/>
    </location>
</feature>
<gene>
    <name evidence="13" type="primary">LOC106595278</name>
</gene>
<keyword evidence="3" id="KW-0796">Tight junction</keyword>
<dbReference type="Proteomes" id="UP001652741">
    <property type="component" value="Unplaced"/>
</dbReference>
<feature type="region of interest" description="Disordered" evidence="9">
    <location>
        <begin position="108"/>
        <end position="143"/>
    </location>
</feature>
<dbReference type="Gene3D" id="2.30.42.10">
    <property type="match status" value="5"/>
</dbReference>
<dbReference type="SUPFAM" id="SSF50156">
    <property type="entry name" value="PDZ domain-like"/>
    <property type="match status" value="5"/>
</dbReference>
<feature type="domain" description="L27" evidence="11">
    <location>
        <begin position="17"/>
        <end position="77"/>
    </location>
</feature>
<evidence type="ECO:0000256" key="8">
    <source>
        <dbReference type="ARBA" id="ARBA00023136"/>
    </source>
</evidence>
<dbReference type="SUPFAM" id="SSF101288">
    <property type="entry name" value="L27 domain"/>
    <property type="match status" value="1"/>
</dbReference>
<feature type="domain" description="PDZ" evidence="10">
    <location>
        <begin position="313"/>
        <end position="396"/>
    </location>
</feature>
<sequence>MNTLNNLVKTYIQAKMDAMDTQRALEAVERLQAKLKDRGEAPTEEKLSLLKTVLQSPLFHQILTMQQTQLQLPEEKKSVAKSVSLNTGLSTAMSLGLRTISHSESYTWAQNNSSSSSGGGGGGSPPAKPFLPRQNYGGSLSALNTHTENNAVTNKIQCMTQLCTPPRISRTLSMGRNLSYIANEKRHIELIELENDGKGLGFGIVGGRSSGVLVKTILPSGPAGLDKRLRSGDHILRIGDTDLAGMGNEEVAHVLRNAGSRVKLLIARDVAVSTGTNDLTLSSPPLPLLAQQQQRVARMGNQLCDVEEDYEYSVQFCKNNMGLGFTITSSMGEQNSGVQVKSIVKGSAVDQANQIHIGDKILAVDGVSLQGCSEQRALEVLRKTGQIVRLRLIRRASRMGKTMKCPLEPLEPYVITRTETGKHDQTDQTGVINRGKQMSLCEMSRRASMVYSEQRLDARTGVKLTAAEEEELKSRWQAALGPRYQVVVCQLERFSETSGLGISMEARAGHHYLCSVLPEGPVGQSRKIHTGDQILEANGIPLIGETHREVISILRELPLCVCMVCCRIVPPQLRDSDHDDDDEDVQLPLKELLAEFNGKSQYDQPCCLLPGCNNMDCGSRGFNKPVSPPLAMWERDSQVIELVKGEEGLGFSILDYQDPEDDSKTVLVIRSLVPGGVADSDGRLLPGDRLMSVNDVDLVRSTLERAVHVLKTTGYGVVRIGVAKPLPIECCVLESIPESSRSSRDETQLLSRDEKDTLYSAGMLASSSQQAHANSYGSQQTNSQPFCTLKDEKSPRHCSSSNMEDGDKLLAPHPSFGSHFERTITVVRGNRSLGMTVSAIKDGSGMLIRSVIRGGSVSQDGRLGVGDTILAVNGVPTTNLTNAMCRALLRRHSVTEPDMSVTFIPSSLVEEHRASMAQQPLSSIMVDGPSPCPLTPSPTPP</sequence>
<keyword evidence="8" id="KW-0472">Membrane</keyword>
<evidence type="ECO:0000259" key="10">
    <source>
        <dbReference type="PROSITE" id="PS50106"/>
    </source>
</evidence>
<evidence type="ECO:0000259" key="11">
    <source>
        <dbReference type="PROSITE" id="PS51022"/>
    </source>
</evidence>
<evidence type="ECO:0000256" key="5">
    <source>
        <dbReference type="ARBA" id="ARBA00022553"/>
    </source>
</evidence>
<dbReference type="PROSITE" id="PS50106">
    <property type="entry name" value="PDZ"/>
    <property type="match status" value="5"/>
</dbReference>
<feature type="domain" description="PDZ" evidence="10">
    <location>
        <begin position="488"/>
        <end position="556"/>
    </location>
</feature>
<feature type="domain" description="PDZ" evidence="10">
    <location>
        <begin position="823"/>
        <end position="891"/>
    </location>
</feature>
<dbReference type="CDD" id="cd06667">
    <property type="entry name" value="PDZ2_MUPP1-like"/>
    <property type="match status" value="1"/>
</dbReference>
<organism evidence="12 13">
    <name type="scientific">Salmo salar</name>
    <name type="common">Atlantic salmon</name>
    <dbReference type="NCBI Taxonomy" id="8030"/>
    <lineage>
        <taxon>Eukaryota</taxon>
        <taxon>Metazoa</taxon>
        <taxon>Chordata</taxon>
        <taxon>Craniata</taxon>
        <taxon>Vertebrata</taxon>
        <taxon>Euteleostomi</taxon>
        <taxon>Actinopterygii</taxon>
        <taxon>Neopterygii</taxon>
        <taxon>Teleostei</taxon>
        <taxon>Protacanthopterygii</taxon>
        <taxon>Salmoniformes</taxon>
        <taxon>Salmonidae</taxon>
        <taxon>Salmoninae</taxon>
        <taxon>Salmo</taxon>
    </lineage>
</organism>
<dbReference type="RefSeq" id="XP_045568840.1">
    <property type="nucleotide sequence ID" value="XM_045712884.1"/>
</dbReference>
<dbReference type="SMART" id="SM00228">
    <property type="entry name" value="PDZ"/>
    <property type="match status" value="5"/>
</dbReference>
<protein>
    <submittedName>
        <fullName evidence="13">Patj homolog</fullName>
    </submittedName>
</protein>
<keyword evidence="7" id="KW-0965">Cell junction</keyword>
<reference evidence="13" key="1">
    <citation type="submission" date="2025-08" db="UniProtKB">
        <authorList>
            <consortium name="RefSeq"/>
        </authorList>
    </citation>
    <scope>IDENTIFICATION</scope>
</reference>
<dbReference type="PROSITE" id="PS51022">
    <property type="entry name" value="L27"/>
    <property type="match status" value="1"/>
</dbReference>
<dbReference type="CDD" id="cd06668">
    <property type="entry name" value="PDZ4_MUPP1-like"/>
    <property type="match status" value="1"/>
</dbReference>
<keyword evidence="5" id="KW-0597">Phosphoprotein</keyword>
<name>A0ABM3ECQ5_SALSA</name>
<evidence type="ECO:0000313" key="12">
    <source>
        <dbReference type="Proteomes" id="UP001652741"/>
    </source>
</evidence>
<dbReference type="CDD" id="cd06669">
    <property type="entry name" value="PDZ5_MUPP1-like"/>
    <property type="match status" value="1"/>
</dbReference>
<evidence type="ECO:0000256" key="9">
    <source>
        <dbReference type="SAM" id="MobiDB-lite"/>
    </source>
</evidence>
<keyword evidence="6" id="KW-0677">Repeat</keyword>
<dbReference type="InterPro" id="IPR001478">
    <property type="entry name" value="PDZ"/>
</dbReference>
<dbReference type="InterPro" id="IPR036034">
    <property type="entry name" value="PDZ_sf"/>
</dbReference>
<feature type="domain" description="PDZ" evidence="10">
    <location>
        <begin position="190"/>
        <end position="270"/>
    </location>
</feature>
<proteinExistence type="predicted"/>
<keyword evidence="12" id="KW-1185">Reference proteome</keyword>
<dbReference type="Pfam" id="PF09045">
    <property type="entry name" value="L27_2"/>
    <property type="match status" value="1"/>
</dbReference>
<evidence type="ECO:0000256" key="1">
    <source>
        <dbReference type="ARBA" id="ARBA00004221"/>
    </source>
</evidence>
<evidence type="ECO:0000256" key="6">
    <source>
        <dbReference type="ARBA" id="ARBA00022737"/>
    </source>
</evidence>
<keyword evidence="4" id="KW-1003">Cell membrane</keyword>
<dbReference type="Pfam" id="PF00595">
    <property type="entry name" value="PDZ"/>
    <property type="match status" value="5"/>
</dbReference>
<dbReference type="InterPro" id="IPR015132">
    <property type="entry name" value="L27_2"/>
</dbReference>
<dbReference type="PANTHER" id="PTHR19964">
    <property type="entry name" value="MULTIPLE PDZ DOMAIN PROTEIN"/>
    <property type="match status" value="1"/>
</dbReference>
<comment type="subcellular location">
    <subcellularLocation>
        <location evidence="1">Apical cell membrane</location>
    </subcellularLocation>
    <subcellularLocation>
        <location evidence="2">Cell junction</location>
        <location evidence="2">Tight junction</location>
    </subcellularLocation>
</comment>
<evidence type="ECO:0000256" key="2">
    <source>
        <dbReference type="ARBA" id="ARBA00004435"/>
    </source>
</evidence>
<accession>A0ABM3ECQ5</accession>
<dbReference type="CDD" id="cd06670">
    <property type="entry name" value="PDZ6_MUPP1-like"/>
    <property type="match status" value="1"/>
</dbReference>
<evidence type="ECO:0000256" key="3">
    <source>
        <dbReference type="ARBA" id="ARBA00022427"/>
    </source>
</evidence>
<dbReference type="PANTHER" id="PTHR19964:SF10">
    <property type="entry name" value="MULTIPLE PDZ DOMAIN PROTEIN"/>
    <property type="match status" value="1"/>
</dbReference>
<evidence type="ECO:0000313" key="13">
    <source>
        <dbReference type="RefSeq" id="XP_045568840.1"/>
    </source>
</evidence>
<evidence type="ECO:0000256" key="7">
    <source>
        <dbReference type="ARBA" id="ARBA00022949"/>
    </source>
</evidence>
<dbReference type="SMART" id="SM00569">
    <property type="entry name" value="L27"/>
    <property type="match status" value="1"/>
</dbReference>
<evidence type="ECO:0000256" key="4">
    <source>
        <dbReference type="ARBA" id="ARBA00022475"/>
    </source>
</evidence>
<feature type="non-terminal residue" evidence="13">
    <location>
        <position position="941"/>
    </location>
</feature>
<dbReference type="InterPro" id="IPR004172">
    <property type="entry name" value="L27_dom"/>
</dbReference>